<dbReference type="SMART" id="SM00065">
    <property type="entry name" value="GAF"/>
    <property type="match status" value="2"/>
</dbReference>
<evidence type="ECO:0000313" key="6">
    <source>
        <dbReference type="EMBL" id="TYQ06304.1"/>
    </source>
</evidence>
<comment type="caution">
    <text evidence="6">The sequence shown here is derived from an EMBL/GenBank/DDBJ whole genome shotgun (WGS) entry which is preliminary data.</text>
</comment>
<evidence type="ECO:0000256" key="2">
    <source>
        <dbReference type="ARBA" id="ARBA00022777"/>
    </source>
</evidence>
<feature type="domain" description="Histidine kinase/HSP90-like ATPase" evidence="5">
    <location>
        <begin position="463"/>
        <end position="552"/>
    </location>
</feature>
<dbReference type="GO" id="GO:0046983">
    <property type="term" value="F:protein dimerization activity"/>
    <property type="evidence" value="ECO:0007669"/>
    <property type="project" value="InterPro"/>
</dbReference>
<feature type="domain" description="GAF" evidence="4">
    <location>
        <begin position="212"/>
        <end position="350"/>
    </location>
</feature>
<reference evidence="6" key="1">
    <citation type="submission" date="2019-07" db="EMBL/GenBank/DDBJ databases">
        <title>Genomic Encyclopedia of Type Strains, Phase IV (KMG-IV): sequencing the most valuable type-strain genomes for metagenomic binning, comparative biology and taxonomic classification.</title>
        <authorList>
            <person name="Goeker M."/>
        </authorList>
    </citation>
    <scope>NUCLEOTIDE SEQUENCE</scope>
    <source>
        <strain evidence="6">DSM 44596</strain>
    </source>
</reference>
<dbReference type="CDD" id="cd16917">
    <property type="entry name" value="HATPase_UhpB-NarQ-NarX-like"/>
    <property type="match status" value="1"/>
</dbReference>
<evidence type="ECO:0000256" key="3">
    <source>
        <dbReference type="ARBA" id="ARBA00023012"/>
    </source>
</evidence>
<keyword evidence="2 6" id="KW-0418">Kinase</keyword>
<dbReference type="Pfam" id="PF02518">
    <property type="entry name" value="HATPase_c"/>
    <property type="match status" value="1"/>
</dbReference>
<dbReference type="GO" id="GO:0016020">
    <property type="term" value="C:membrane"/>
    <property type="evidence" value="ECO:0007669"/>
    <property type="project" value="InterPro"/>
</dbReference>
<dbReference type="Pfam" id="PF01590">
    <property type="entry name" value="GAF"/>
    <property type="match status" value="2"/>
</dbReference>
<dbReference type="InterPro" id="IPR003018">
    <property type="entry name" value="GAF"/>
</dbReference>
<dbReference type="SUPFAM" id="SSF55781">
    <property type="entry name" value="GAF domain-like"/>
    <property type="match status" value="2"/>
</dbReference>
<dbReference type="AlphaFoldDB" id="A0A652YTR3"/>
<dbReference type="GO" id="GO:0000155">
    <property type="term" value="F:phosphorelay sensor kinase activity"/>
    <property type="evidence" value="ECO:0007669"/>
    <property type="project" value="InterPro"/>
</dbReference>
<dbReference type="InterPro" id="IPR003594">
    <property type="entry name" value="HATPase_dom"/>
</dbReference>
<dbReference type="InterPro" id="IPR011712">
    <property type="entry name" value="Sig_transdc_His_kin_sub3_dim/P"/>
</dbReference>
<dbReference type="Pfam" id="PF07730">
    <property type="entry name" value="HisKA_3"/>
    <property type="match status" value="1"/>
</dbReference>
<keyword evidence="1" id="KW-0808">Transferase</keyword>
<dbReference type="SUPFAM" id="SSF55874">
    <property type="entry name" value="ATPase domain of HSP90 chaperone/DNA topoisomerase II/histidine kinase"/>
    <property type="match status" value="1"/>
</dbReference>
<gene>
    <name evidence="6" type="ORF">FNL38_102438</name>
</gene>
<dbReference type="Gene3D" id="1.20.5.1930">
    <property type="match status" value="1"/>
</dbReference>
<evidence type="ECO:0000256" key="1">
    <source>
        <dbReference type="ARBA" id="ARBA00022679"/>
    </source>
</evidence>
<evidence type="ECO:0000259" key="5">
    <source>
        <dbReference type="SMART" id="SM00387"/>
    </source>
</evidence>
<dbReference type="PANTHER" id="PTHR24421">
    <property type="entry name" value="NITRATE/NITRITE SENSOR PROTEIN NARX-RELATED"/>
    <property type="match status" value="1"/>
</dbReference>
<dbReference type="InterPro" id="IPR029016">
    <property type="entry name" value="GAF-like_dom_sf"/>
</dbReference>
<dbReference type="PANTHER" id="PTHR24421:SF56">
    <property type="entry name" value="OXYGEN SENSOR HISTIDINE KINASE RESPONSE REGULATOR DOST"/>
    <property type="match status" value="1"/>
</dbReference>
<protein>
    <submittedName>
        <fullName evidence="6">Histidine kinase/DNA gyrase B/HSP90-like ATPase</fullName>
    </submittedName>
</protein>
<accession>A0A652YTR3</accession>
<dbReference type="InterPro" id="IPR050482">
    <property type="entry name" value="Sensor_HK_TwoCompSys"/>
</dbReference>
<evidence type="ECO:0000259" key="4">
    <source>
        <dbReference type="SMART" id="SM00065"/>
    </source>
</evidence>
<dbReference type="Gene3D" id="3.30.565.10">
    <property type="entry name" value="Histidine kinase-like ATPase, C-terminal domain"/>
    <property type="match status" value="1"/>
</dbReference>
<dbReference type="Gene3D" id="3.30.450.40">
    <property type="match status" value="2"/>
</dbReference>
<feature type="domain" description="GAF" evidence="4">
    <location>
        <begin position="44"/>
        <end position="191"/>
    </location>
</feature>
<name>A0A652YTR3_NOCGL</name>
<dbReference type="InterPro" id="IPR036890">
    <property type="entry name" value="HATPase_C_sf"/>
</dbReference>
<keyword evidence="3" id="KW-0902">Two-component regulatory system</keyword>
<dbReference type="SMART" id="SM00387">
    <property type="entry name" value="HATPase_c"/>
    <property type="match status" value="1"/>
</dbReference>
<dbReference type="EMBL" id="VNIQ01000002">
    <property type="protein sequence ID" value="TYQ06304.1"/>
    <property type="molecule type" value="Genomic_DNA"/>
</dbReference>
<proteinExistence type="predicted"/>
<sequence>MIDSSGNPTRNFAEVLERLADSKADIPTLHRLLEAVLVVGSGLDLDLTLQRIIIAATTVLDCNYGALGVRAPGGGLAEFVYEGIDEPLRQTMGHFPEGHGVLGVLMNDPKTLRVPHLGAHPASVGFPANHPPMDSFLGAPIMMRGEVFGSIYLTEKRGAAEFTEEDEVILEALAIAAGIAAENVRLFEQSRTRERWLTAMSAIRSRLLAGDSLDDSLQLLATRVRELTGIDDVIVLICENGYAQVHTAVSARPTSRGVRVPASLYPFDVIRQTRRLHVFTELGSLLDLVPTAGSAVLAPMTVASGVVGALLLTSDSANTHWDSDELTRIESMAELGSVAIEFDEKQRGQRLLSVLADRDRIARDLHDNVIQRLFASGMSLQSTLPDSDLPDSARAIVTRSLEQLDQTVREIRTTIFDLQTPATADSTSLRRRLLDVIGDATAQSAVTPSVQFSGAIDTLVKAGIHPHAEAVLREGLSNVLRHAQADTITISVTADLEFAITIDDDGKGIPVGVHKSGLHNLERRAEHCGGTCTIGNRSPNGTRLVWRVPLRRRKP</sequence>
<organism evidence="6">
    <name type="scientific">Nocardia globerula</name>
    <dbReference type="NCBI Taxonomy" id="1818"/>
    <lineage>
        <taxon>Bacteria</taxon>
        <taxon>Bacillati</taxon>
        <taxon>Actinomycetota</taxon>
        <taxon>Actinomycetes</taxon>
        <taxon>Mycobacteriales</taxon>
        <taxon>Nocardiaceae</taxon>
        <taxon>Nocardia</taxon>
    </lineage>
</organism>